<evidence type="ECO:0000259" key="2">
    <source>
        <dbReference type="PROSITE" id="PS50015"/>
    </source>
</evidence>
<dbReference type="Gene3D" id="1.10.225.10">
    <property type="entry name" value="Saposin-like"/>
    <property type="match status" value="1"/>
</dbReference>
<dbReference type="PROSITE" id="PS50015">
    <property type="entry name" value="SAP_B"/>
    <property type="match status" value="1"/>
</dbReference>
<proteinExistence type="predicted"/>
<organism evidence="3 4">
    <name type="scientific">Dreissena polymorpha</name>
    <name type="common">Zebra mussel</name>
    <name type="synonym">Mytilus polymorpha</name>
    <dbReference type="NCBI Taxonomy" id="45954"/>
    <lineage>
        <taxon>Eukaryota</taxon>
        <taxon>Metazoa</taxon>
        <taxon>Spiralia</taxon>
        <taxon>Lophotrochozoa</taxon>
        <taxon>Mollusca</taxon>
        <taxon>Bivalvia</taxon>
        <taxon>Autobranchia</taxon>
        <taxon>Heteroconchia</taxon>
        <taxon>Euheterodonta</taxon>
        <taxon>Imparidentia</taxon>
        <taxon>Neoheterodontei</taxon>
        <taxon>Myida</taxon>
        <taxon>Dreissenoidea</taxon>
        <taxon>Dreissenidae</taxon>
        <taxon>Dreissena</taxon>
    </lineage>
</organism>
<dbReference type="EMBL" id="JAIWYP010000002">
    <property type="protein sequence ID" value="KAH3861877.1"/>
    <property type="molecule type" value="Genomic_DNA"/>
</dbReference>
<dbReference type="InterPro" id="IPR011001">
    <property type="entry name" value="Saposin-like"/>
</dbReference>
<reference evidence="3" key="1">
    <citation type="journal article" date="2019" name="bioRxiv">
        <title>The Genome of the Zebra Mussel, Dreissena polymorpha: A Resource for Invasive Species Research.</title>
        <authorList>
            <person name="McCartney M.A."/>
            <person name="Auch B."/>
            <person name="Kono T."/>
            <person name="Mallez S."/>
            <person name="Zhang Y."/>
            <person name="Obille A."/>
            <person name="Becker A."/>
            <person name="Abrahante J.E."/>
            <person name="Garbe J."/>
            <person name="Badalamenti J.P."/>
            <person name="Herman A."/>
            <person name="Mangelson H."/>
            <person name="Liachko I."/>
            <person name="Sullivan S."/>
            <person name="Sone E.D."/>
            <person name="Koren S."/>
            <person name="Silverstein K.A.T."/>
            <person name="Beckman K.B."/>
            <person name="Gohl D.M."/>
        </authorList>
    </citation>
    <scope>NUCLEOTIDE SEQUENCE</scope>
    <source>
        <strain evidence="3">Duluth1</strain>
        <tissue evidence="3">Whole animal</tissue>
    </source>
</reference>
<dbReference type="Proteomes" id="UP000828390">
    <property type="component" value="Unassembled WGS sequence"/>
</dbReference>
<accession>A0A9D4LN71</accession>
<dbReference type="AlphaFoldDB" id="A0A9D4LN71"/>
<comment type="caution">
    <text evidence="3">The sequence shown here is derived from an EMBL/GenBank/DDBJ whole genome shotgun (WGS) entry which is preliminary data.</text>
</comment>
<evidence type="ECO:0000256" key="1">
    <source>
        <dbReference type="ARBA" id="ARBA00023157"/>
    </source>
</evidence>
<dbReference type="InterPro" id="IPR008139">
    <property type="entry name" value="SaposinB_dom"/>
</dbReference>
<protein>
    <recommendedName>
        <fullName evidence="2">Saposin B-type domain-containing protein</fullName>
    </recommendedName>
</protein>
<dbReference type="SUPFAM" id="SSF47862">
    <property type="entry name" value="Saposin"/>
    <property type="match status" value="1"/>
</dbReference>
<dbReference type="InterPro" id="IPR007856">
    <property type="entry name" value="SapB_1"/>
</dbReference>
<evidence type="ECO:0000313" key="3">
    <source>
        <dbReference type="EMBL" id="KAH3861877.1"/>
    </source>
</evidence>
<name>A0A9D4LN71_DREPO</name>
<sequence length="73" mass="7890">MTLSLSILSQDTVGCQICKFVVLAADNLLGENKTAAAVKSTLDKLCNDLPGELKDTVIEWVFIRSEIVHVGTL</sequence>
<feature type="domain" description="Saposin B-type" evidence="2">
    <location>
        <begin position="11"/>
        <end position="52"/>
    </location>
</feature>
<evidence type="ECO:0000313" key="4">
    <source>
        <dbReference type="Proteomes" id="UP000828390"/>
    </source>
</evidence>
<dbReference type="Pfam" id="PF05184">
    <property type="entry name" value="SapB_1"/>
    <property type="match status" value="1"/>
</dbReference>
<keyword evidence="1" id="KW-1015">Disulfide bond</keyword>
<dbReference type="GO" id="GO:0006629">
    <property type="term" value="P:lipid metabolic process"/>
    <property type="evidence" value="ECO:0007669"/>
    <property type="project" value="InterPro"/>
</dbReference>
<keyword evidence="4" id="KW-1185">Reference proteome</keyword>
<reference evidence="3" key="2">
    <citation type="submission" date="2020-11" db="EMBL/GenBank/DDBJ databases">
        <authorList>
            <person name="McCartney M.A."/>
            <person name="Auch B."/>
            <person name="Kono T."/>
            <person name="Mallez S."/>
            <person name="Becker A."/>
            <person name="Gohl D.M."/>
            <person name="Silverstein K.A.T."/>
            <person name="Koren S."/>
            <person name="Bechman K.B."/>
            <person name="Herman A."/>
            <person name="Abrahante J.E."/>
            <person name="Garbe J."/>
        </authorList>
    </citation>
    <scope>NUCLEOTIDE SEQUENCE</scope>
    <source>
        <strain evidence="3">Duluth1</strain>
        <tissue evidence="3">Whole animal</tissue>
    </source>
</reference>
<gene>
    <name evidence="3" type="ORF">DPMN_024830</name>
</gene>